<reference evidence="1 2" key="1">
    <citation type="submission" date="2017-08" db="EMBL/GenBank/DDBJ databases">
        <title>WGS of Clinical strains of the CDC Group NO-1 linked to zoonotic infections in humans.</title>
        <authorList>
            <person name="Bernier A.-M."/>
            <person name="Bernard K."/>
        </authorList>
    </citation>
    <scope>NUCLEOTIDE SEQUENCE [LARGE SCALE GENOMIC DNA]</scope>
    <source>
        <strain evidence="1 2">NML91-0035</strain>
    </source>
</reference>
<protein>
    <submittedName>
        <fullName evidence="1">Uncharacterized protein</fullName>
    </submittedName>
</protein>
<comment type="caution">
    <text evidence="1">The sequence shown here is derived from an EMBL/GenBank/DDBJ whole genome shotgun (WGS) entry which is preliminary data.</text>
</comment>
<dbReference type="RefSeq" id="WP_095542565.1">
    <property type="nucleotide sequence ID" value="NZ_NSJC01000009.1"/>
</dbReference>
<organism evidence="1 2">
    <name type="scientific">Vandammella animalimorsus</name>
    <dbReference type="NCBI Taxonomy" id="2029117"/>
    <lineage>
        <taxon>Bacteria</taxon>
        <taxon>Pseudomonadati</taxon>
        <taxon>Pseudomonadota</taxon>
        <taxon>Betaproteobacteria</taxon>
        <taxon>Burkholderiales</taxon>
        <taxon>Comamonadaceae</taxon>
        <taxon>Vandammella</taxon>
    </lineage>
</organism>
<dbReference type="GeneID" id="93874789"/>
<evidence type="ECO:0000313" key="2">
    <source>
        <dbReference type="Proteomes" id="UP000217780"/>
    </source>
</evidence>
<name>A0A2A2T4Q7_9BURK</name>
<sequence length="285" mass="31510">MLHHFFAADGAPLPWLATAVVNHSSQEQTLSLDLDLPEFSTDIGAMLLRLGTYGTHYLALSVGAGRNHSWADMTGNALEVRHLWYDKYARTLKIPPGLVAQGQQSLLLVVTRGVYHVSSYFGRLHYSSEPNPYYLVLRTAGSPDRRTSNSVAQGTWYANAGSPALLAGVHPAGGFQAARYQGSILDFYGITLPSQGDGIWTGTYTGNSQANRNIGCPFKPRLMIFTDRTSNQAYLCPMYRGRIFSVVQHLHIPEENYVNEDGVLLRTSYLNISGRNYTVTAYRGE</sequence>
<dbReference type="Proteomes" id="UP000217780">
    <property type="component" value="Unassembled WGS sequence"/>
</dbReference>
<dbReference type="AlphaFoldDB" id="A0A2A2T4Q7"/>
<evidence type="ECO:0000313" key="1">
    <source>
        <dbReference type="EMBL" id="PAX16473.1"/>
    </source>
</evidence>
<proteinExistence type="predicted"/>
<gene>
    <name evidence="1" type="ORF">CLI92_09065</name>
</gene>
<dbReference type="EMBL" id="NTBI01000007">
    <property type="protein sequence ID" value="PAX16473.1"/>
    <property type="molecule type" value="Genomic_DNA"/>
</dbReference>
<accession>A0A2A2T4Q7</accession>